<dbReference type="AlphaFoldDB" id="W1S189"/>
<evidence type="ECO:0000313" key="2">
    <source>
        <dbReference type="EMBL" id="ETI60843.1"/>
    </source>
</evidence>
<keyword evidence="3" id="KW-1185">Reference proteome</keyword>
<evidence type="ECO:0000313" key="3">
    <source>
        <dbReference type="Proteomes" id="UP000018857"/>
    </source>
</evidence>
<sequence length="281" mass="32385">MHSNRTKIHWALTIFEIIIFILAILSVYLSANSEWFWFLYVAIASCFLYVIIKFFEAYPAAKELLVKEDFAAKISDSAVKYGVEQYFNMQDSVGQAKRNDTTQEAIRSAQKLWLCANSGASYLDPSIYRHWPAIEKKLEEGVELRVVLLDPYSQEKKFRNMTNVGGEQFDSKMNLANLIKLYNRYPNLEIGFAEHGMHATVFATDSCLFFDPYQLGLIGDRIENRSFSLKITPSEPAEGVGLYRLFKSHLDTLWRSSTEFSDWLKKASDKLPDNLPKVKER</sequence>
<dbReference type="Proteomes" id="UP000018857">
    <property type="component" value="Unassembled WGS sequence"/>
</dbReference>
<proteinExistence type="predicted"/>
<name>W1S189_9GAMM</name>
<dbReference type="PATRIC" id="fig|1208321.3.peg.1647"/>
<keyword evidence="1" id="KW-0472">Membrane</keyword>
<dbReference type="EMBL" id="AYOZ01000012">
    <property type="protein sequence ID" value="ETI60843.1"/>
    <property type="molecule type" value="Genomic_DNA"/>
</dbReference>
<reference evidence="2 3" key="1">
    <citation type="journal article" date="2014" name="Genome Announc.">
        <title>Draft Genome Sequence of Marinomonas sp. Strain D104, a Polycyclic Aromatic Hydrocarbon-Degrading Bacterium from the Deep-Sea Sediment of the Arctic Ocean.</title>
        <authorList>
            <person name="Dong C."/>
            <person name="Bai X."/>
            <person name="Lai Q."/>
            <person name="Xie Y."/>
            <person name="Chen X."/>
            <person name="Shao Z."/>
        </authorList>
    </citation>
    <scope>NUCLEOTIDE SEQUENCE [LARGE SCALE GENOMIC DNA]</scope>
    <source>
        <strain evidence="2 3">D104</strain>
    </source>
</reference>
<evidence type="ECO:0000256" key="1">
    <source>
        <dbReference type="SAM" id="Phobius"/>
    </source>
</evidence>
<feature type="transmembrane region" description="Helical" evidence="1">
    <location>
        <begin position="12"/>
        <end position="29"/>
    </location>
</feature>
<comment type="caution">
    <text evidence="2">The sequence shown here is derived from an EMBL/GenBank/DDBJ whole genome shotgun (WGS) entry which is preliminary data.</text>
</comment>
<protein>
    <submittedName>
        <fullName evidence="2">Uncharacterized protein</fullName>
    </submittedName>
</protein>
<accession>W1S189</accession>
<dbReference type="OrthoDB" id="9554408at2"/>
<dbReference type="RefSeq" id="WP_024023804.1">
    <property type="nucleotide sequence ID" value="NZ_AYOZ01000012.1"/>
</dbReference>
<keyword evidence="1" id="KW-1133">Transmembrane helix</keyword>
<gene>
    <name evidence="2" type="ORF">D104_08325</name>
</gene>
<feature type="transmembrane region" description="Helical" evidence="1">
    <location>
        <begin position="35"/>
        <end position="55"/>
    </location>
</feature>
<dbReference type="STRING" id="1208321.D104_08325"/>
<keyword evidence="1" id="KW-0812">Transmembrane</keyword>
<organism evidence="2 3">
    <name type="scientific">Marinomonas profundimaris</name>
    <dbReference type="NCBI Taxonomy" id="1208321"/>
    <lineage>
        <taxon>Bacteria</taxon>
        <taxon>Pseudomonadati</taxon>
        <taxon>Pseudomonadota</taxon>
        <taxon>Gammaproteobacteria</taxon>
        <taxon>Oceanospirillales</taxon>
        <taxon>Oceanospirillaceae</taxon>
        <taxon>Marinomonas</taxon>
    </lineage>
</organism>